<evidence type="ECO:0000256" key="2">
    <source>
        <dbReference type="ARBA" id="ARBA00023136"/>
    </source>
</evidence>
<comment type="caution">
    <text evidence="6">The sequence shown here is derived from an EMBL/GenBank/DDBJ whole genome shotgun (WGS) entry which is preliminary data.</text>
</comment>
<dbReference type="InterPro" id="IPR051407">
    <property type="entry name" value="Bact_OM_lipoprot/Surf_antigen"/>
</dbReference>
<feature type="transmembrane region" description="Helical" evidence="4">
    <location>
        <begin position="31"/>
        <end position="54"/>
    </location>
</feature>
<dbReference type="PANTHER" id="PTHR35603">
    <property type="match status" value="1"/>
</dbReference>
<dbReference type="EMBL" id="JAIVEX010000005">
    <property type="protein sequence ID" value="MDB0522338.1"/>
    <property type="molecule type" value="Genomic_DNA"/>
</dbReference>
<evidence type="ECO:0000256" key="4">
    <source>
        <dbReference type="SAM" id="Phobius"/>
    </source>
</evidence>
<gene>
    <name evidence="6" type="ORF">LBW55_12065</name>
</gene>
<name>A0AAE3NH62_RALSL</name>
<feature type="region of interest" description="Disordered" evidence="3">
    <location>
        <begin position="1"/>
        <end position="25"/>
    </location>
</feature>
<keyword evidence="2 4" id="KW-0472">Membrane</keyword>
<accession>A0AAE3NH62</accession>
<dbReference type="InterPro" id="IPR008816">
    <property type="entry name" value="Gly_zipper_2TM_dom"/>
</dbReference>
<keyword evidence="4" id="KW-1133">Transmembrane helix</keyword>
<dbReference type="GO" id="GO:0019867">
    <property type="term" value="C:outer membrane"/>
    <property type="evidence" value="ECO:0007669"/>
    <property type="project" value="InterPro"/>
</dbReference>
<evidence type="ECO:0000313" key="6">
    <source>
        <dbReference type="EMBL" id="MDB0522338.1"/>
    </source>
</evidence>
<evidence type="ECO:0000256" key="3">
    <source>
        <dbReference type="SAM" id="MobiDB-lite"/>
    </source>
</evidence>
<dbReference type="PANTHER" id="PTHR35603:SF2">
    <property type="entry name" value="OUTER MEMBRANE LIPOPROTEIN"/>
    <property type="match status" value="1"/>
</dbReference>
<proteinExistence type="predicted"/>
<evidence type="ECO:0000256" key="1">
    <source>
        <dbReference type="ARBA" id="ARBA00004370"/>
    </source>
</evidence>
<feature type="compositionally biased region" description="Polar residues" evidence="3">
    <location>
        <begin position="1"/>
        <end position="24"/>
    </location>
</feature>
<dbReference type="RefSeq" id="WP_184850431.1">
    <property type="nucleotide sequence ID" value="NZ_JABZEH010000001.1"/>
</dbReference>
<protein>
    <submittedName>
        <fullName evidence="6">Glycine zipper 2TM domain-containing protein</fullName>
    </submittedName>
</protein>
<sequence length="252" mass="25555">MMNNMQPNTQGQQYASASPGQVPQSRRMHPLIATAAVAVIIASLTAVAAITGVLPTSKATQGSTDPNVAAQSSTATGASAPMALAAPGQAAPSQQQAAPYPAQQNVAPTQPPVHRRQPAYSERAPSPATEPSYAQTQPRASASPYAGRVTSITPITTQGNETGLGVIGGAVVGGLLGNQVGGGNGRTLATVAGAVGGGYAGHVAENHYNRDTQYRVNVRMDNGSTRSFTYKATPGFQVGDRVHVEDGSLVAG</sequence>
<organism evidence="6 7">
    <name type="scientific">Ralstonia solanacearum</name>
    <name type="common">Pseudomonas solanacearum</name>
    <dbReference type="NCBI Taxonomy" id="305"/>
    <lineage>
        <taxon>Bacteria</taxon>
        <taxon>Pseudomonadati</taxon>
        <taxon>Pseudomonadota</taxon>
        <taxon>Betaproteobacteria</taxon>
        <taxon>Burkholderiales</taxon>
        <taxon>Burkholderiaceae</taxon>
        <taxon>Ralstonia</taxon>
        <taxon>Ralstonia solanacearum species complex</taxon>
    </lineage>
</organism>
<feature type="region of interest" description="Disordered" evidence="3">
    <location>
        <begin position="85"/>
        <end position="146"/>
    </location>
</feature>
<comment type="subcellular location">
    <subcellularLocation>
        <location evidence="1">Membrane</location>
    </subcellularLocation>
</comment>
<feature type="domain" description="Glycine zipper 2TM" evidence="5">
    <location>
        <begin position="164"/>
        <end position="203"/>
    </location>
</feature>
<keyword evidence="4" id="KW-0812">Transmembrane</keyword>
<dbReference type="AlphaFoldDB" id="A0AAE3NH62"/>
<feature type="compositionally biased region" description="Low complexity" evidence="3">
    <location>
        <begin position="85"/>
        <end position="108"/>
    </location>
</feature>
<reference evidence="6" key="1">
    <citation type="submission" date="2021-09" db="EMBL/GenBank/DDBJ databases">
        <title>Genomic analysis of Ralstonia spp.</title>
        <authorList>
            <person name="Aburjaile F."/>
            <person name="Ariute J.C."/>
            <person name="Pais A.K.L."/>
            <person name="Albuquerque G.M.R."/>
            <person name="Silva A.M.F."/>
            <person name="Brenig B."/>
            <person name="Azevedo V."/>
            <person name="Matiuzzi M."/>
            <person name="Ramos R."/>
            <person name="Goes-Neto A."/>
            <person name="Soares S."/>
            <person name="Iseppon A.M.B."/>
            <person name="Souza E."/>
            <person name="Gama M."/>
        </authorList>
    </citation>
    <scope>NUCLEOTIDE SEQUENCE</scope>
    <source>
        <strain evidence="6">B4</strain>
    </source>
</reference>
<evidence type="ECO:0000313" key="7">
    <source>
        <dbReference type="Proteomes" id="UP001143674"/>
    </source>
</evidence>
<evidence type="ECO:0000259" key="5">
    <source>
        <dbReference type="Pfam" id="PF05433"/>
    </source>
</evidence>
<dbReference type="Proteomes" id="UP001143674">
    <property type="component" value="Unassembled WGS sequence"/>
</dbReference>
<dbReference type="Pfam" id="PF05433">
    <property type="entry name" value="Rick_17kDa_Anti"/>
    <property type="match status" value="1"/>
</dbReference>